<dbReference type="GO" id="GO:0007062">
    <property type="term" value="P:sister chromatid cohesion"/>
    <property type="evidence" value="ECO:0007669"/>
    <property type="project" value="InterPro"/>
</dbReference>
<dbReference type="FunFam" id="3.40.50.300:FF:000984">
    <property type="entry name" value="Chromosome partition protein Smc"/>
    <property type="match status" value="1"/>
</dbReference>
<feature type="coiled-coil region" evidence="7">
    <location>
        <begin position="346"/>
        <end position="450"/>
    </location>
</feature>
<feature type="coiled-coil region" evidence="7">
    <location>
        <begin position="167"/>
        <end position="201"/>
    </location>
</feature>
<keyword evidence="6 7" id="KW-0238">DNA-binding</keyword>
<name>A1HN79_9FIRM</name>
<organism evidence="9 10">
    <name type="scientific">Thermosinus carboxydivorans Nor1</name>
    <dbReference type="NCBI Taxonomy" id="401526"/>
    <lineage>
        <taxon>Bacteria</taxon>
        <taxon>Bacillati</taxon>
        <taxon>Bacillota</taxon>
        <taxon>Negativicutes</taxon>
        <taxon>Selenomonadales</taxon>
        <taxon>Sporomusaceae</taxon>
        <taxon>Thermosinus</taxon>
    </lineage>
</organism>
<comment type="function">
    <text evidence="7">Required for chromosome condensation and partitioning.</text>
</comment>
<dbReference type="CDD" id="cd03278">
    <property type="entry name" value="ABC_SMC_barmotin"/>
    <property type="match status" value="2"/>
</dbReference>
<dbReference type="InterPro" id="IPR024704">
    <property type="entry name" value="SMC"/>
</dbReference>
<comment type="similarity">
    <text evidence="7">Belongs to the SMC family.</text>
</comment>
<dbReference type="SUPFAM" id="SSF52540">
    <property type="entry name" value="P-loop containing nucleoside triphosphate hydrolases"/>
    <property type="match status" value="1"/>
</dbReference>
<reference evidence="9 10" key="1">
    <citation type="submission" date="2007-01" db="EMBL/GenBank/DDBJ databases">
        <title>Annotation of the draft genome assembly of Thermosinus carboxydivorans Nor1.</title>
        <authorList>
            <consortium name="US DOE Joint Genome Institute (JGI-ORNL)"/>
            <person name="Larimer F."/>
            <person name="Land M."/>
            <person name="Hauser L."/>
        </authorList>
    </citation>
    <scope>NUCLEOTIDE SEQUENCE [LARGE SCALE GENOMIC DNA]</scope>
    <source>
        <strain evidence="9 10">Nor1</strain>
    </source>
</reference>
<feature type="coiled-coil region" evidence="7">
    <location>
        <begin position="234"/>
        <end position="310"/>
    </location>
</feature>
<dbReference type="GO" id="GO:0005694">
    <property type="term" value="C:chromosome"/>
    <property type="evidence" value="ECO:0007669"/>
    <property type="project" value="InterPro"/>
</dbReference>
<dbReference type="Pfam" id="PF06470">
    <property type="entry name" value="SMC_hinge"/>
    <property type="match status" value="1"/>
</dbReference>
<keyword evidence="2 7" id="KW-0963">Cytoplasm</keyword>
<dbReference type="GO" id="GO:0007059">
    <property type="term" value="P:chromosome segregation"/>
    <property type="evidence" value="ECO:0007669"/>
    <property type="project" value="UniProtKB-UniRule"/>
</dbReference>
<dbReference type="InterPro" id="IPR003395">
    <property type="entry name" value="RecF/RecN/SMC_N"/>
</dbReference>
<dbReference type="Gene3D" id="3.40.50.300">
    <property type="entry name" value="P-loop containing nucleotide triphosphate hydrolases"/>
    <property type="match status" value="2"/>
</dbReference>
<protein>
    <recommendedName>
        <fullName evidence="7">Chromosome partition protein Smc</fullName>
    </recommendedName>
</protein>
<dbReference type="Pfam" id="PF02463">
    <property type="entry name" value="SMC_N"/>
    <property type="match status" value="1"/>
</dbReference>
<dbReference type="OrthoDB" id="9808768at2"/>
<evidence type="ECO:0000313" key="9">
    <source>
        <dbReference type="EMBL" id="EAX48705.1"/>
    </source>
</evidence>
<dbReference type="InterPro" id="IPR011890">
    <property type="entry name" value="SMC_prok"/>
</dbReference>
<comment type="domain">
    <text evidence="7">Contains large globular domains required for ATP hydrolysis at each terminus and a third globular domain forming a flexible hinge near the middle of the molecule. These domains are separated by coiled-coil structures.</text>
</comment>
<dbReference type="SUPFAM" id="SSF75553">
    <property type="entry name" value="Smc hinge domain"/>
    <property type="match status" value="1"/>
</dbReference>
<evidence type="ECO:0000256" key="5">
    <source>
        <dbReference type="ARBA" id="ARBA00023054"/>
    </source>
</evidence>
<dbReference type="InterPro" id="IPR036277">
    <property type="entry name" value="SMC_hinge_sf"/>
</dbReference>
<comment type="subunit">
    <text evidence="7">Homodimer.</text>
</comment>
<dbReference type="EMBL" id="AAWL01000002">
    <property type="protein sequence ID" value="EAX48705.1"/>
    <property type="molecule type" value="Genomic_DNA"/>
</dbReference>
<keyword evidence="3 7" id="KW-0547">Nucleotide-binding</keyword>
<evidence type="ECO:0000256" key="1">
    <source>
        <dbReference type="ARBA" id="ARBA00004496"/>
    </source>
</evidence>
<proteinExistence type="inferred from homology"/>
<keyword evidence="5 7" id="KW-0175">Coiled coil</keyword>
<evidence type="ECO:0000256" key="3">
    <source>
        <dbReference type="ARBA" id="ARBA00022741"/>
    </source>
</evidence>
<dbReference type="Gene3D" id="3.30.70.1620">
    <property type="match status" value="1"/>
</dbReference>
<dbReference type="GO" id="GO:0005737">
    <property type="term" value="C:cytoplasm"/>
    <property type="evidence" value="ECO:0007669"/>
    <property type="project" value="UniProtKB-SubCell"/>
</dbReference>
<evidence type="ECO:0000313" key="10">
    <source>
        <dbReference type="Proteomes" id="UP000005139"/>
    </source>
</evidence>
<dbReference type="GO" id="GO:0030261">
    <property type="term" value="P:chromosome condensation"/>
    <property type="evidence" value="ECO:0007669"/>
    <property type="project" value="InterPro"/>
</dbReference>
<evidence type="ECO:0000256" key="2">
    <source>
        <dbReference type="ARBA" id="ARBA00022490"/>
    </source>
</evidence>
<sequence length="1185" mass="133747">MLLRKLELYGFKSFADKTEVEFGPGITAIVGPNGSGKSNITDAIRWALGEQNIRNLRGAKVEDVIFAGSAKRRPLGVAEVSLVFDNSSGTLPLDFNEVTITRRVYRSGDSEYYINKAPCRLKDIHELLFDVGIGRDSLTVIGQNKIDEVLNAKAEERRLFFEEAAGITKYKHRKREALRKLEETEQNLVRVNDLIAEIHNQLGPLAESAERTKRYNVLRQELISCQVTVLLDRLERATKMAESARLEQETLTEQEVVAAAQLSVRESEKERLTDEINRYSEQQSILDQQISQAATELERIDGKLAVLRERIEQGHRSGERVAREITRLEDTAQGLDAKITFLKSTLAAKETQLAAAKETLAASNTNYEKLVMDIHQAEQELEQGKAQTFVHIQQLVDERNKLRLMERDLAKLVARRDSLAAERQNYLAQLTKAEEQRQNLTAERDWLIQQIGSAKDRISVLTSEKEKWEQHLQDFVRIQHNLQAERDELRSRLKILTGMQQDYEGFSRGIKSLLKTDAPWRRYIHGAVAEVIGVARPYLTAIEVALGGALQYIITDNDETAKQAIAFLKTHNLGRATFLPLNTVRPSLPRPAEIAAAKARGAIGLAASLVDCAPIYRPVIDFLLGHTVVVETLDAAVKIAKEQSFTVRLVTLDGQQVNPGGTLTGGSTAKKENSFLGRSHEIEKLKERLAEMDQRLAAQQAQAVAARTEVERLAAEIAAVQREMQGKEVRLAEVAVHFDTVRADAARLRLALQTIEQEMETNEAEQQELAQSVKNLENGIALMESRDSQQKETMVRLQQELKKLQEQKEELLAELAERRVQLATLEQDIHTGQANCLQYEQDKGALDRQLQNLRDEQVHIADQIARAGAEIDALTVARLKRSTEKCEWERQRQETVQTKVNLLAELQRVDKDIRELRRKHQELRNRLHDVSLIAAKYNYEIAHCQEQLRDSCSLSVEEAAMLRRNDPPEVLEGLIRRLEMEIAAIGPVNPAAVEEYNRLNQRYNFYQSQSQDLIAAKEYLTSVINQIDDTMAKQFKTAFSAINRYFGEIFTRLFGGGKAELVLQQPDDILNTGIDVIAQPPGKKLQNLALLSGGERALTVIALLFAFLTYRPSPFCVVDEIDAALDEANVQRFSEFLRDYKGKTQFIVVTHRKGTMEFADIMQGVTMEESGVSRLVSVKFMDKAG</sequence>
<feature type="coiled-coil region" evidence="7">
    <location>
        <begin position="899"/>
        <end position="933"/>
    </location>
</feature>
<evidence type="ECO:0000256" key="4">
    <source>
        <dbReference type="ARBA" id="ARBA00022840"/>
    </source>
</evidence>
<dbReference type="SMART" id="SM00968">
    <property type="entry name" value="SMC_hinge"/>
    <property type="match status" value="1"/>
</dbReference>
<accession>A1HN79</accession>
<keyword evidence="10" id="KW-1185">Reference proteome</keyword>
<reference evidence="9 10" key="2">
    <citation type="submission" date="2007-01" db="EMBL/GenBank/DDBJ databases">
        <title>Sequencing of the draft genome and assembly of Thermosinus carboxydivorans Nor1.</title>
        <authorList>
            <consortium name="US DOE Joint Genome Institute (JGI-PGF)"/>
            <person name="Copeland A."/>
            <person name="Lucas S."/>
            <person name="Lapidus A."/>
            <person name="Barry K."/>
            <person name="Glavina del Rio T."/>
            <person name="Dalin E."/>
            <person name="Tice H."/>
            <person name="Bruce D."/>
            <person name="Pitluck S."/>
            <person name="Richardson P."/>
        </authorList>
    </citation>
    <scope>NUCLEOTIDE SEQUENCE [LARGE SCALE GENOMIC DNA]</scope>
    <source>
        <strain evidence="9 10">Nor1</strain>
    </source>
</reference>
<dbReference type="Proteomes" id="UP000005139">
    <property type="component" value="Unassembled WGS sequence"/>
</dbReference>
<dbReference type="GO" id="GO:0016887">
    <property type="term" value="F:ATP hydrolysis activity"/>
    <property type="evidence" value="ECO:0007669"/>
    <property type="project" value="InterPro"/>
</dbReference>
<dbReference type="HAMAP" id="MF_01894">
    <property type="entry name" value="Smc_prok"/>
    <property type="match status" value="1"/>
</dbReference>
<feature type="binding site" evidence="7">
    <location>
        <begin position="32"/>
        <end position="39"/>
    </location>
    <ligand>
        <name>ATP</name>
        <dbReference type="ChEBI" id="CHEBI:30616"/>
    </ligand>
</feature>
<dbReference type="NCBIfam" id="TIGR02168">
    <property type="entry name" value="SMC_prok_B"/>
    <property type="match status" value="1"/>
</dbReference>
<dbReference type="AlphaFoldDB" id="A1HN79"/>
<dbReference type="GO" id="GO:0003677">
    <property type="term" value="F:DNA binding"/>
    <property type="evidence" value="ECO:0007669"/>
    <property type="project" value="UniProtKB-UniRule"/>
</dbReference>
<dbReference type="GO" id="GO:0006260">
    <property type="term" value="P:DNA replication"/>
    <property type="evidence" value="ECO:0007669"/>
    <property type="project" value="UniProtKB-UniRule"/>
</dbReference>
<gene>
    <name evidence="7" type="primary">smc</name>
    <name evidence="9" type="ORF">TcarDRAFT_2177</name>
</gene>
<dbReference type="Gene3D" id="1.10.287.1490">
    <property type="match status" value="1"/>
</dbReference>
<dbReference type="GO" id="GO:0005524">
    <property type="term" value="F:ATP binding"/>
    <property type="evidence" value="ECO:0007669"/>
    <property type="project" value="UniProtKB-UniRule"/>
</dbReference>
<evidence type="ECO:0000256" key="6">
    <source>
        <dbReference type="ARBA" id="ARBA00023125"/>
    </source>
</evidence>
<feature type="domain" description="SMC hinge" evidence="8">
    <location>
        <begin position="522"/>
        <end position="640"/>
    </location>
</feature>
<dbReference type="InterPro" id="IPR027417">
    <property type="entry name" value="P-loop_NTPase"/>
</dbReference>
<dbReference type="PANTHER" id="PTHR43977">
    <property type="entry name" value="STRUCTURAL MAINTENANCE OF CHROMOSOMES PROTEIN 3"/>
    <property type="match status" value="1"/>
</dbReference>
<dbReference type="RefSeq" id="WP_007288476.1">
    <property type="nucleotide sequence ID" value="NZ_AAWL01000002.1"/>
</dbReference>
<keyword evidence="4 7" id="KW-0067">ATP-binding</keyword>
<dbReference type="FunFam" id="3.40.50.300:FF:000901">
    <property type="entry name" value="Chromosome partition protein Smc"/>
    <property type="match status" value="1"/>
</dbReference>
<dbReference type="eggNOG" id="COG1196">
    <property type="taxonomic scope" value="Bacteria"/>
</dbReference>
<feature type="coiled-coil region" evidence="7">
    <location>
        <begin position="682"/>
        <end position="856"/>
    </location>
</feature>
<evidence type="ECO:0000256" key="7">
    <source>
        <dbReference type="HAMAP-Rule" id="MF_01894"/>
    </source>
</evidence>
<dbReference type="Gene3D" id="1.20.1060.20">
    <property type="match status" value="1"/>
</dbReference>
<evidence type="ECO:0000259" key="8">
    <source>
        <dbReference type="SMART" id="SM00968"/>
    </source>
</evidence>
<dbReference type="InterPro" id="IPR010935">
    <property type="entry name" value="SMC_hinge"/>
</dbReference>
<dbReference type="PIRSF" id="PIRSF005719">
    <property type="entry name" value="SMC"/>
    <property type="match status" value="1"/>
</dbReference>
<comment type="subcellular location">
    <subcellularLocation>
        <location evidence="1 7">Cytoplasm</location>
    </subcellularLocation>
</comment>
<comment type="caution">
    <text evidence="9">The sequence shown here is derived from an EMBL/GenBank/DDBJ whole genome shotgun (WGS) entry which is preliminary data.</text>
</comment>